<name>A0ABQ4NRI9_9RHOB</name>
<organism evidence="2 3">
    <name type="scientific">Jannaschia pagri</name>
    <dbReference type="NCBI Taxonomy" id="2829797"/>
    <lineage>
        <taxon>Bacteria</taxon>
        <taxon>Pseudomonadati</taxon>
        <taxon>Pseudomonadota</taxon>
        <taxon>Alphaproteobacteria</taxon>
        <taxon>Rhodobacterales</taxon>
        <taxon>Roseobacteraceae</taxon>
        <taxon>Jannaschia</taxon>
    </lineage>
</organism>
<sequence length="127" mass="13749">MAEDLDSTDWYDPAATTFGDRLTGAREAAGLGQPELARRLGVKVKTLRAWEGDQSEPRANRLSILCGILNVSLVWLLTGQGAGSVDPVEDADGDLLAEVEALRRATTELSDRLGILEGRLRARLESM</sequence>
<feature type="domain" description="HTH cro/C1-type" evidence="1">
    <location>
        <begin position="25"/>
        <end position="76"/>
    </location>
</feature>
<dbReference type="SUPFAM" id="SSF47413">
    <property type="entry name" value="lambda repressor-like DNA-binding domains"/>
    <property type="match status" value="1"/>
</dbReference>
<accession>A0ABQ4NRI9</accession>
<reference evidence="2 3" key="1">
    <citation type="submission" date="2021-05" db="EMBL/GenBank/DDBJ databases">
        <title>Bacteria Genome sequencing.</title>
        <authorList>
            <person name="Takabe Y."/>
            <person name="Nakajima Y."/>
            <person name="Suzuki S."/>
            <person name="Shiozaki T."/>
        </authorList>
    </citation>
    <scope>NUCLEOTIDE SEQUENCE [LARGE SCALE GENOMIC DNA]</scope>
    <source>
        <strain evidence="2 3">AI_62</strain>
    </source>
</reference>
<dbReference type="RefSeq" id="WP_220750391.1">
    <property type="nucleotide sequence ID" value="NZ_BPFH01000008.1"/>
</dbReference>
<dbReference type="InterPro" id="IPR001387">
    <property type="entry name" value="Cro/C1-type_HTH"/>
</dbReference>
<proteinExistence type="predicted"/>
<dbReference type="Gene3D" id="1.10.260.40">
    <property type="entry name" value="lambda repressor-like DNA-binding domains"/>
    <property type="match status" value="1"/>
</dbReference>
<evidence type="ECO:0000259" key="1">
    <source>
        <dbReference type="PROSITE" id="PS50943"/>
    </source>
</evidence>
<protein>
    <submittedName>
        <fullName evidence="2">Transcriptional regulator</fullName>
    </submittedName>
</protein>
<evidence type="ECO:0000313" key="3">
    <source>
        <dbReference type="Proteomes" id="UP000786693"/>
    </source>
</evidence>
<dbReference type="Proteomes" id="UP000786693">
    <property type="component" value="Unassembled WGS sequence"/>
</dbReference>
<comment type="caution">
    <text evidence="2">The sequence shown here is derived from an EMBL/GenBank/DDBJ whole genome shotgun (WGS) entry which is preliminary data.</text>
</comment>
<evidence type="ECO:0000313" key="2">
    <source>
        <dbReference type="EMBL" id="GIT96900.1"/>
    </source>
</evidence>
<dbReference type="InterPro" id="IPR010982">
    <property type="entry name" value="Lambda_DNA-bd_dom_sf"/>
</dbReference>
<dbReference type="Pfam" id="PF01381">
    <property type="entry name" value="HTH_3"/>
    <property type="match status" value="1"/>
</dbReference>
<dbReference type="CDD" id="cd00093">
    <property type="entry name" value="HTH_XRE"/>
    <property type="match status" value="1"/>
</dbReference>
<gene>
    <name evidence="2" type="ORF">JANAI62_35230</name>
</gene>
<dbReference type="EMBL" id="BPFH01000008">
    <property type="protein sequence ID" value="GIT96900.1"/>
    <property type="molecule type" value="Genomic_DNA"/>
</dbReference>
<dbReference type="SMART" id="SM00530">
    <property type="entry name" value="HTH_XRE"/>
    <property type="match status" value="1"/>
</dbReference>
<keyword evidence="3" id="KW-1185">Reference proteome</keyword>
<dbReference type="PROSITE" id="PS50943">
    <property type="entry name" value="HTH_CROC1"/>
    <property type="match status" value="1"/>
</dbReference>